<feature type="compositionally biased region" description="Polar residues" evidence="1">
    <location>
        <begin position="1"/>
        <end position="13"/>
    </location>
</feature>
<feature type="transmembrane region" description="Helical" evidence="2">
    <location>
        <begin position="102"/>
        <end position="118"/>
    </location>
</feature>
<sequence>MSEPTRTSQSTRHATGPAGAAARTPAAAVAPTSRHPLAAAFRVLITTAALTGLLLAALATTGPAQLLTRFTVQAGVASVLVSACAAHRAWTGRRPVSPRLTGALLPFLWLPALIHHAFPAADSTAFTLPAATTPGVTQALCHQLLYTVVPLAALADWLLLTTPRGFRLPYAWQWPAYPLLFLALTLAFPATSGAPSPTATTALSIGIAICALPLTAIGIDQVRPAPRLHNNRISPTGISPLK</sequence>
<keyword evidence="2" id="KW-0472">Membrane</keyword>
<reference evidence="3 4" key="1">
    <citation type="submission" date="2022-10" db="EMBL/GenBank/DDBJ databases">
        <title>The complete genomes of actinobacterial strains from the NBC collection.</title>
        <authorList>
            <person name="Joergensen T.S."/>
            <person name="Alvarez Arevalo M."/>
            <person name="Sterndorff E.B."/>
            <person name="Faurdal D."/>
            <person name="Vuksanovic O."/>
            <person name="Mourched A.-S."/>
            <person name="Charusanti P."/>
            <person name="Shaw S."/>
            <person name="Blin K."/>
            <person name="Weber T."/>
        </authorList>
    </citation>
    <scope>NUCLEOTIDE SEQUENCE [LARGE SCALE GENOMIC DNA]</scope>
    <source>
        <strain evidence="3 4">NBC 01774</strain>
    </source>
</reference>
<feature type="transmembrane region" description="Helical" evidence="2">
    <location>
        <begin position="70"/>
        <end position="90"/>
    </location>
</feature>
<feature type="transmembrane region" description="Helical" evidence="2">
    <location>
        <begin position="144"/>
        <end position="162"/>
    </location>
</feature>
<evidence type="ECO:0000313" key="4">
    <source>
        <dbReference type="Proteomes" id="UP001344251"/>
    </source>
</evidence>
<evidence type="ECO:0000256" key="1">
    <source>
        <dbReference type="SAM" id="MobiDB-lite"/>
    </source>
</evidence>
<dbReference type="Proteomes" id="UP001344251">
    <property type="component" value="Chromosome"/>
</dbReference>
<feature type="transmembrane region" description="Helical" evidence="2">
    <location>
        <begin position="174"/>
        <end position="192"/>
    </location>
</feature>
<proteinExistence type="predicted"/>
<feature type="compositionally biased region" description="Low complexity" evidence="1">
    <location>
        <begin position="14"/>
        <end position="27"/>
    </location>
</feature>
<feature type="transmembrane region" description="Helical" evidence="2">
    <location>
        <begin position="198"/>
        <end position="219"/>
    </location>
</feature>
<evidence type="ECO:0000313" key="3">
    <source>
        <dbReference type="EMBL" id="WSB69875.1"/>
    </source>
</evidence>
<keyword evidence="2" id="KW-1133">Transmembrane helix</keyword>
<feature type="region of interest" description="Disordered" evidence="1">
    <location>
        <begin position="1"/>
        <end position="27"/>
    </location>
</feature>
<keyword evidence="2" id="KW-0812">Transmembrane</keyword>
<feature type="transmembrane region" description="Helical" evidence="2">
    <location>
        <begin position="39"/>
        <end position="58"/>
    </location>
</feature>
<gene>
    <name evidence="3" type="ORF">OG863_19020</name>
</gene>
<organism evidence="3 4">
    <name type="scientific">Streptomyces decoyicus</name>
    <dbReference type="NCBI Taxonomy" id="249567"/>
    <lineage>
        <taxon>Bacteria</taxon>
        <taxon>Bacillati</taxon>
        <taxon>Actinomycetota</taxon>
        <taxon>Actinomycetes</taxon>
        <taxon>Kitasatosporales</taxon>
        <taxon>Streptomycetaceae</taxon>
        <taxon>Streptomyces</taxon>
    </lineage>
</organism>
<accession>A0ABZ1FHV8</accession>
<dbReference type="EMBL" id="CP109106">
    <property type="protein sequence ID" value="WSB69875.1"/>
    <property type="molecule type" value="Genomic_DNA"/>
</dbReference>
<dbReference type="RefSeq" id="WP_326619422.1">
    <property type="nucleotide sequence ID" value="NZ_CP109106.1"/>
</dbReference>
<evidence type="ECO:0000256" key="2">
    <source>
        <dbReference type="SAM" id="Phobius"/>
    </source>
</evidence>
<keyword evidence="4" id="KW-1185">Reference proteome</keyword>
<protein>
    <submittedName>
        <fullName evidence="3">Integral membrane regulator</fullName>
    </submittedName>
</protein>
<name>A0ABZ1FHV8_9ACTN</name>